<dbReference type="RefSeq" id="WP_161920754.1">
    <property type="nucleotide sequence ID" value="NZ_JAACYS010000039.1"/>
</dbReference>
<proteinExistence type="inferred from homology"/>
<dbReference type="Proteomes" id="UP000743899">
    <property type="component" value="Unassembled WGS sequence"/>
</dbReference>
<dbReference type="EMBL" id="JAACYS010000039">
    <property type="protein sequence ID" value="NCU17923.1"/>
    <property type="molecule type" value="Genomic_DNA"/>
</dbReference>
<dbReference type="CDD" id="cd00293">
    <property type="entry name" value="USP-like"/>
    <property type="match status" value="1"/>
</dbReference>
<comment type="similarity">
    <text evidence="1">Belongs to the universal stress protein A family.</text>
</comment>
<sequence length="142" mass="15674">MAQKYIVPVDRSEHSQRALKYAISLCEKFAGEIILVNVQPNYTFTPNVHKVVSKKDIENYINELGKEVIDHTLENIEDQKFIVEKLILTGDPKVEITKLAKEKGAESIIMGSRGLGPIKSAFLGSVSIGVLQLATCPVIIVP</sequence>
<dbReference type="Gene3D" id="3.40.50.620">
    <property type="entry name" value="HUPs"/>
    <property type="match status" value="1"/>
</dbReference>
<evidence type="ECO:0000313" key="3">
    <source>
        <dbReference type="EMBL" id="NCU17923.1"/>
    </source>
</evidence>
<name>A0ABX0A3B3_9BACI</name>
<dbReference type="InterPro" id="IPR006016">
    <property type="entry name" value="UspA"/>
</dbReference>
<dbReference type="PANTHER" id="PTHR31964:SF113">
    <property type="entry name" value="USPA DOMAIN-CONTAINING PROTEIN"/>
    <property type="match status" value="1"/>
</dbReference>
<keyword evidence="4" id="KW-1185">Reference proteome</keyword>
<evidence type="ECO:0000313" key="4">
    <source>
        <dbReference type="Proteomes" id="UP000743899"/>
    </source>
</evidence>
<gene>
    <name evidence="3" type="ORF">GW534_09295</name>
</gene>
<organism evidence="3 4">
    <name type="scientific">Pallidibacillus pasinlerensis</name>
    <dbReference type="NCBI Taxonomy" id="2703818"/>
    <lineage>
        <taxon>Bacteria</taxon>
        <taxon>Bacillati</taxon>
        <taxon>Bacillota</taxon>
        <taxon>Bacilli</taxon>
        <taxon>Bacillales</taxon>
        <taxon>Bacillaceae</taxon>
        <taxon>Pallidibacillus</taxon>
    </lineage>
</organism>
<comment type="caution">
    <text evidence="3">The sequence shown here is derived from an EMBL/GenBank/DDBJ whole genome shotgun (WGS) entry which is preliminary data.</text>
</comment>
<dbReference type="Pfam" id="PF00582">
    <property type="entry name" value="Usp"/>
    <property type="match status" value="1"/>
</dbReference>
<evidence type="ECO:0000259" key="2">
    <source>
        <dbReference type="Pfam" id="PF00582"/>
    </source>
</evidence>
<dbReference type="InterPro" id="IPR014729">
    <property type="entry name" value="Rossmann-like_a/b/a_fold"/>
</dbReference>
<protein>
    <submittedName>
        <fullName evidence="3">Universal stress protein</fullName>
    </submittedName>
</protein>
<reference evidence="3 4" key="1">
    <citation type="submission" date="2020-01" db="EMBL/GenBank/DDBJ databases">
        <title>A novel Bacillus sp. from Pasinler.</title>
        <authorList>
            <person name="Adiguzel A."/>
            <person name="Ay H."/>
            <person name="Baltaci M.O."/>
        </authorList>
    </citation>
    <scope>NUCLEOTIDE SEQUENCE [LARGE SCALE GENOMIC DNA]</scope>
    <source>
        <strain evidence="3 4">P1</strain>
    </source>
</reference>
<dbReference type="PANTHER" id="PTHR31964">
    <property type="entry name" value="ADENINE NUCLEOTIDE ALPHA HYDROLASES-LIKE SUPERFAMILY PROTEIN"/>
    <property type="match status" value="1"/>
</dbReference>
<accession>A0ABX0A3B3</accession>
<dbReference type="InterPro" id="IPR006015">
    <property type="entry name" value="Universal_stress_UspA"/>
</dbReference>
<evidence type="ECO:0000256" key="1">
    <source>
        <dbReference type="ARBA" id="ARBA00008791"/>
    </source>
</evidence>
<dbReference type="PRINTS" id="PR01438">
    <property type="entry name" value="UNVRSLSTRESS"/>
</dbReference>
<dbReference type="SUPFAM" id="SSF52402">
    <property type="entry name" value="Adenine nucleotide alpha hydrolases-like"/>
    <property type="match status" value="1"/>
</dbReference>
<feature type="domain" description="UspA" evidence="2">
    <location>
        <begin position="1"/>
        <end position="142"/>
    </location>
</feature>